<evidence type="ECO:0000313" key="13">
    <source>
        <dbReference type="Proteomes" id="UP001174347"/>
    </source>
</evidence>
<dbReference type="InterPro" id="IPR050709">
    <property type="entry name" value="Biotin_Carboxyl_Carrier/Decarb"/>
</dbReference>
<accession>A0ABT8Q5F2</accession>
<organism evidence="12 13">
    <name type="scientific">Corynebacterium kefirresidentii</name>
    <dbReference type="NCBI Taxonomy" id="1979527"/>
    <lineage>
        <taxon>Bacteria</taxon>
        <taxon>Bacillati</taxon>
        <taxon>Actinomycetota</taxon>
        <taxon>Actinomycetes</taxon>
        <taxon>Mycobacteriales</taxon>
        <taxon>Corynebacteriaceae</taxon>
        <taxon>Corynebacterium</taxon>
    </lineage>
</organism>
<feature type="region of interest" description="Disordered" evidence="10">
    <location>
        <begin position="40"/>
        <end position="104"/>
    </location>
</feature>
<dbReference type="RefSeq" id="WP_023021021.1">
    <property type="nucleotide sequence ID" value="NZ_CP067012.1"/>
</dbReference>
<comment type="function">
    <text evidence="9">This protein is a component of the acetyl coenzyme A carboxylase complex; first, biotin carboxylase catalyzes the carboxylation of the carrier protein and then the transcarboxylase transfers the carboxyl group to form malonyl-CoA.</text>
</comment>
<evidence type="ECO:0000256" key="7">
    <source>
        <dbReference type="ARBA" id="ARBA00023267"/>
    </source>
</evidence>
<proteinExistence type="predicted"/>
<dbReference type="InterPro" id="IPR000089">
    <property type="entry name" value="Biotin_lipoyl"/>
</dbReference>
<evidence type="ECO:0000313" key="12">
    <source>
        <dbReference type="EMBL" id="MDN8619661.1"/>
    </source>
</evidence>
<keyword evidence="13" id="KW-1185">Reference proteome</keyword>
<evidence type="ECO:0000256" key="3">
    <source>
        <dbReference type="ARBA" id="ARBA00022516"/>
    </source>
</evidence>
<dbReference type="PROSITE" id="PS00188">
    <property type="entry name" value="BIOTIN"/>
    <property type="match status" value="1"/>
</dbReference>
<evidence type="ECO:0000256" key="6">
    <source>
        <dbReference type="ARBA" id="ARBA00023160"/>
    </source>
</evidence>
<dbReference type="PANTHER" id="PTHR45266:SF3">
    <property type="entry name" value="OXALOACETATE DECARBOXYLASE ALPHA CHAIN"/>
    <property type="match status" value="1"/>
</dbReference>
<name>A0ABT8Q5F2_9CORY</name>
<evidence type="ECO:0000256" key="10">
    <source>
        <dbReference type="SAM" id="MobiDB-lite"/>
    </source>
</evidence>
<feature type="domain" description="Lipoyl-binding" evidence="11">
    <location>
        <begin position="105"/>
        <end position="181"/>
    </location>
</feature>
<gene>
    <name evidence="12" type="primary">accB</name>
    <name evidence="12" type="ORF">Q0N36_03555</name>
</gene>
<keyword evidence="3 9" id="KW-0444">Lipid biosynthesis</keyword>
<protein>
    <recommendedName>
        <fullName evidence="2 9">Biotin carboxyl carrier protein of acetyl-CoA carboxylase</fullName>
    </recommendedName>
</protein>
<evidence type="ECO:0000256" key="4">
    <source>
        <dbReference type="ARBA" id="ARBA00022832"/>
    </source>
</evidence>
<comment type="caution">
    <text evidence="12">The sequence shown here is derived from an EMBL/GenBank/DDBJ whole genome shotgun (WGS) entry which is preliminary data.</text>
</comment>
<keyword evidence="5 9" id="KW-0443">Lipid metabolism</keyword>
<evidence type="ECO:0000256" key="1">
    <source>
        <dbReference type="ARBA" id="ARBA00005194"/>
    </source>
</evidence>
<evidence type="ECO:0000256" key="8">
    <source>
        <dbReference type="ARBA" id="ARBA00048501"/>
    </source>
</evidence>
<keyword evidence="12" id="KW-0436">Ligase</keyword>
<sequence length="183" mass="19000">MTDTTNLQDLKALLKWANLSDDIQELQIKYGDIELAMSRTPGGLDRPAPAPAPAAAPAAAPSASPAEQAPVQQAPAQAEPAPAPAAQEPAAQEEPKASGAPAAEGETVTAPMVGTYYASPKPGADPFVKVGDEVEVGQVLCIVEVMKLMNNIEAKFAGTVKEILVDNEDAVEHGQPLMIIEPK</sequence>
<dbReference type="EMBL" id="JAUKFM010000002">
    <property type="protein sequence ID" value="MDN8619661.1"/>
    <property type="molecule type" value="Genomic_DNA"/>
</dbReference>
<dbReference type="InterPro" id="IPR001249">
    <property type="entry name" value="AcCoA_biotinCC"/>
</dbReference>
<comment type="pathway">
    <text evidence="1 9">Lipid metabolism; fatty acid biosynthesis.</text>
</comment>
<dbReference type="Gene3D" id="2.40.50.100">
    <property type="match status" value="1"/>
</dbReference>
<dbReference type="SUPFAM" id="SSF51230">
    <property type="entry name" value="Single hybrid motif"/>
    <property type="match status" value="1"/>
</dbReference>
<dbReference type="CDD" id="cd06850">
    <property type="entry name" value="biotinyl_domain"/>
    <property type="match status" value="1"/>
</dbReference>
<dbReference type="GO" id="GO:0003989">
    <property type="term" value="F:acetyl-CoA carboxylase activity"/>
    <property type="evidence" value="ECO:0007669"/>
    <property type="project" value="UniProtKB-EC"/>
</dbReference>
<dbReference type="InterPro" id="IPR001882">
    <property type="entry name" value="Biotin_BS"/>
</dbReference>
<keyword evidence="7 9" id="KW-0092">Biotin</keyword>
<dbReference type="PANTHER" id="PTHR45266">
    <property type="entry name" value="OXALOACETATE DECARBOXYLASE ALPHA CHAIN"/>
    <property type="match status" value="1"/>
</dbReference>
<feature type="compositionally biased region" description="Low complexity" evidence="10">
    <location>
        <begin position="55"/>
        <end position="92"/>
    </location>
</feature>
<evidence type="ECO:0000256" key="5">
    <source>
        <dbReference type="ARBA" id="ARBA00023098"/>
    </source>
</evidence>
<comment type="catalytic activity">
    <reaction evidence="8">
        <text>N(6)-biotinyl-L-lysyl-[protein] + hydrogencarbonate + ATP = N(6)-carboxybiotinyl-L-lysyl-[protein] + ADP + phosphate + H(+)</text>
        <dbReference type="Rhea" id="RHEA:13501"/>
        <dbReference type="Rhea" id="RHEA-COMP:10505"/>
        <dbReference type="Rhea" id="RHEA-COMP:10506"/>
        <dbReference type="ChEBI" id="CHEBI:15378"/>
        <dbReference type="ChEBI" id="CHEBI:17544"/>
        <dbReference type="ChEBI" id="CHEBI:30616"/>
        <dbReference type="ChEBI" id="CHEBI:43474"/>
        <dbReference type="ChEBI" id="CHEBI:83144"/>
        <dbReference type="ChEBI" id="CHEBI:83145"/>
        <dbReference type="ChEBI" id="CHEBI:456216"/>
        <dbReference type="EC" id="6.3.4.14"/>
    </reaction>
    <physiologicalReaction direction="left-to-right" evidence="8">
        <dbReference type="Rhea" id="RHEA:13502"/>
    </physiologicalReaction>
</comment>
<dbReference type="InterPro" id="IPR011053">
    <property type="entry name" value="Single_hybrid_motif"/>
</dbReference>
<dbReference type="PRINTS" id="PR01071">
    <property type="entry name" value="ACOABIOTINCC"/>
</dbReference>
<evidence type="ECO:0000256" key="9">
    <source>
        <dbReference type="RuleBase" id="RU364072"/>
    </source>
</evidence>
<keyword evidence="6 9" id="KW-0275">Fatty acid biosynthesis</keyword>
<dbReference type="GeneID" id="81705684"/>
<dbReference type="Pfam" id="PF00364">
    <property type="entry name" value="Biotin_lipoyl"/>
    <property type="match status" value="1"/>
</dbReference>
<keyword evidence="4 9" id="KW-0276">Fatty acid metabolism</keyword>
<dbReference type="Proteomes" id="UP001174347">
    <property type="component" value="Unassembled WGS sequence"/>
</dbReference>
<dbReference type="PROSITE" id="PS50968">
    <property type="entry name" value="BIOTINYL_LIPOYL"/>
    <property type="match status" value="1"/>
</dbReference>
<dbReference type="NCBIfam" id="TIGR00531">
    <property type="entry name" value="BCCP"/>
    <property type="match status" value="1"/>
</dbReference>
<evidence type="ECO:0000256" key="2">
    <source>
        <dbReference type="ARBA" id="ARBA00017562"/>
    </source>
</evidence>
<reference evidence="12" key="1">
    <citation type="submission" date="2023-07" db="EMBL/GenBank/DDBJ databases">
        <title>Insights into the diversity of cutaneous corynebacteria.</title>
        <authorList>
            <person name="Bruggemann H."/>
            <person name="Poehlein A."/>
        </authorList>
    </citation>
    <scope>NUCLEOTIDE SEQUENCE</scope>
    <source>
        <strain evidence="12">P7_F1</strain>
    </source>
</reference>
<evidence type="ECO:0000259" key="11">
    <source>
        <dbReference type="PROSITE" id="PS50968"/>
    </source>
</evidence>